<feature type="domain" description="eCIS core" evidence="2">
    <location>
        <begin position="106"/>
        <end position="182"/>
    </location>
</feature>
<dbReference type="EMBL" id="JBEPMU010000006">
    <property type="protein sequence ID" value="MET3653948.1"/>
    <property type="molecule type" value="Genomic_DNA"/>
</dbReference>
<reference evidence="3 4" key="1">
    <citation type="submission" date="2024-06" db="EMBL/GenBank/DDBJ databases">
        <title>Sorghum-associated microbial communities from plants grown in Nebraska, USA.</title>
        <authorList>
            <person name="Schachtman D."/>
        </authorList>
    </citation>
    <scope>NUCLEOTIDE SEQUENCE [LARGE SCALE GENOMIC DNA]</scope>
    <source>
        <strain evidence="3 4">1073</strain>
    </source>
</reference>
<evidence type="ECO:0000313" key="4">
    <source>
        <dbReference type="Proteomes" id="UP001549184"/>
    </source>
</evidence>
<comment type="caution">
    <text evidence="3">The sequence shown here is derived from an EMBL/GenBank/DDBJ whole genome shotgun (WGS) entry which is preliminary data.</text>
</comment>
<protein>
    <recommendedName>
        <fullName evidence="2">eCIS core domain-containing protein</fullName>
    </recommendedName>
</protein>
<organism evidence="3 4">
    <name type="scientific">Dyella japonica</name>
    <dbReference type="NCBI Taxonomy" id="231455"/>
    <lineage>
        <taxon>Bacteria</taxon>
        <taxon>Pseudomonadati</taxon>
        <taxon>Pseudomonadota</taxon>
        <taxon>Gammaproteobacteria</taxon>
        <taxon>Lysobacterales</taxon>
        <taxon>Rhodanobacteraceae</taxon>
        <taxon>Dyella</taxon>
    </lineage>
</organism>
<dbReference type="RefSeq" id="WP_354015325.1">
    <property type="nucleotide sequence ID" value="NZ_JBEPMU010000006.1"/>
</dbReference>
<dbReference type="Pfam" id="PF13699">
    <property type="entry name" value="eCIS_core"/>
    <property type="match status" value="1"/>
</dbReference>
<proteinExistence type="predicted"/>
<name>A0ABV2K1L4_9GAMM</name>
<evidence type="ECO:0000259" key="2">
    <source>
        <dbReference type="Pfam" id="PF13699"/>
    </source>
</evidence>
<evidence type="ECO:0000313" key="3">
    <source>
        <dbReference type="EMBL" id="MET3653948.1"/>
    </source>
</evidence>
<feature type="region of interest" description="Disordered" evidence="1">
    <location>
        <begin position="1"/>
        <end position="20"/>
    </location>
</feature>
<keyword evidence="4" id="KW-1185">Reference proteome</keyword>
<accession>A0ABV2K1L4</accession>
<evidence type="ECO:0000256" key="1">
    <source>
        <dbReference type="SAM" id="MobiDB-lite"/>
    </source>
</evidence>
<gene>
    <name evidence="3" type="ORF">ABIC75_003686</name>
</gene>
<sequence length="577" mass="63470">MADHALSRVARPPRLSPAQGATVRRKCACGAHVSGGGPCANCQKKRVQAKLRVGDSDDVFEREADRMADHVMATPAPSSPMNTPRRTPVARDASAAPVGIGMGQALDASTRQLMEAHFGHDFSGIRVHTNDAAAASARELDAQAYTTGSDVVFGRGSYQPATWQGRHLIAHELTHVVQQSGGRDTSGAVRRKGVTFGGFFGNLFRFWDYSPDTLQAYLRVLDQTGDIEDDDDSDDKCRQIVRDWKRGGSPYVLTEKRKALMIREMQSGFTGDDDELAILELLERSYNFELSYIYGAGGVTVAGLDSDFHGEEWDRLKDFYNRRFEKGYEGAQKGALKPIGLPVPYGQQMPMLGSWMTEDMPGAVTEWNVPCVLGILCSEDRQVVAQLPKTTVKITDAITEYYWEFDGKQWQAKTRERGAAHNAGRNETVLKKSHTCAEVASDLIHEVRHHNQPGGLSPTDVEVDAYTFEEQWLIDRGLPGRKSLERTNPQTQQQEPDKGKIEAYVKSRYSGAASGAPTERVVDHLPTGEAKVECPDGSTYTRPAVVNESHQDYPKTAAGMASLPKVDPKAWACPGKP</sequence>
<dbReference type="InterPro" id="IPR025295">
    <property type="entry name" value="eCIS_core_dom"/>
</dbReference>
<feature type="region of interest" description="Disordered" evidence="1">
    <location>
        <begin position="479"/>
        <end position="500"/>
    </location>
</feature>
<dbReference type="Proteomes" id="UP001549184">
    <property type="component" value="Unassembled WGS sequence"/>
</dbReference>